<feature type="domain" description="ABC transporter" evidence="5">
    <location>
        <begin position="4"/>
        <end position="234"/>
    </location>
</feature>
<evidence type="ECO:0000256" key="2">
    <source>
        <dbReference type="ARBA" id="ARBA00022448"/>
    </source>
</evidence>
<dbReference type="PANTHER" id="PTHR43875">
    <property type="entry name" value="MALTODEXTRIN IMPORT ATP-BINDING PROTEIN MSMX"/>
    <property type="match status" value="1"/>
</dbReference>
<dbReference type="PANTHER" id="PTHR43875:SF3">
    <property type="entry name" value="MALTOSE_MALTODEXTRIN IMPORT ATP-BINDING PROTEIN MALK"/>
    <property type="match status" value="1"/>
</dbReference>
<dbReference type="InterPro" id="IPR017871">
    <property type="entry name" value="ABC_transporter-like_CS"/>
</dbReference>
<dbReference type="Gene3D" id="3.40.50.300">
    <property type="entry name" value="P-loop containing nucleotide triphosphate hydrolases"/>
    <property type="match status" value="1"/>
</dbReference>
<dbReference type="Proteomes" id="UP000198346">
    <property type="component" value="Unassembled WGS sequence"/>
</dbReference>
<organism evidence="6 7">
    <name type="scientific">Amphiplicatus metriothermophilus</name>
    <dbReference type="NCBI Taxonomy" id="1519374"/>
    <lineage>
        <taxon>Bacteria</taxon>
        <taxon>Pseudomonadati</taxon>
        <taxon>Pseudomonadota</taxon>
        <taxon>Alphaproteobacteria</taxon>
        <taxon>Parvularculales</taxon>
        <taxon>Parvularculaceae</taxon>
        <taxon>Amphiplicatus</taxon>
    </lineage>
</organism>
<evidence type="ECO:0000256" key="4">
    <source>
        <dbReference type="ARBA" id="ARBA00022840"/>
    </source>
</evidence>
<dbReference type="NCBIfam" id="NF008653">
    <property type="entry name" value="PRK11650.1"/>
    <property type="match status" value="1"/>
</dbReference>
<dbReference type="GO" id="GO:1990060">
    <property type="term" value="C:maltose transport complex"/>
    <property type="evidence" value="ECO:0007669"/>
    <property type="project" value="TreeGrafter"/>
</dbReference>
<evidence type="ECO:0000259" key="5">
    <source>
        <dbReference type="PROSITE" id="PS50893"/>
    </source>
</evidence>
<protein>
    <submittedName>
        <fullName evidence="6">Carbohydrate ABC transporter ATP-binding protein, CUT1 family</fullName>
    </submittedName>
</protein>
<dbReference type="CDD" id="cd03301">
    <property type="entry name" value="ABC_MalK_N"/>
    <property type="match status" value="1"/>
</dbReference>
<dbReference type="Pfam" id="PF08402">
    <property type="entry name" value="TOBE_2"/>
    <property type="match status" value="1"/>
</dbReference>
<dbReference type="EMBL" id="FZQA01000007">
    <property type="protein sequence ID" value="SNT75151.1"/>
    <property type="molecule type" value="Genomic_DNA"/>
</dbReference>
<dbReference type="RefSeq" id="WP_089413018.1">
    <property type="nucleotide sequence ID" value="NZ_FZQA01000007.1"/>
</dbReference>
<dbReference type="InterPro" id="IPR013611">
    <property type="entry name" value="Transp-assoc_OB_typ2"/>
</dbReference>
<dbReference type="SUPFAM" id="SSF52540">
    <property type="entry name" value="P-loop containing nucleoside triphosphate hydrolases"/>
    <property type="match status" value="1"/>
</dbReference>
<dbReference type="InterPro" id="IPR008995">
    <property type="entry name" value="Mo/tungstate-bd_C_term_dom"/>
</dbReference>
<dbReference type="PROSITE" id="PS00211">
    <property type="entry name" value="ABC_TRANSPORTER_1"/>
    <property type="match status" value="1"/>
</dbReference>
<dbReference type="AlphaFoldDB" id="A0A239PXV5"/>
<dbReference type="FunFam" id="3.40.50.300:FF:000042">
    <property type="entry name" value="Maltose/maltodextrin ABC transporter, ATP-binding protein"/>
    <property type="match status" value="1"/>
</dbReference>
<dbReference type="GO" id="GO:0005524">
    <property type="term" value="F:ATP binding"/>
    <property type="evidence" value="ECO:0007669"/>
    <property type="project" value="UniProtKB-KW"/>
</dbReference>
<keyword evidence="2" id="KW-0813">Transport</keyword>
<evidence type="ECO:0000256" key="1">
    <source>
        <dbReference type="ARBA" id="ARBA00005417"/>
    </source>
</evidence>
<dbReference type="SMART" id="SM00382">
    <property type="entry name" value="AAA"/>
    <property type="match status" value="1"/>
</dbReference>
<keyword evidence="3" id="KW-0547">Nucleotide-binding</keyword>
<dbReference type="InterPro" id="IPR027417">
    <property type="entry name" value="P-loop_NTPase"/>
</dbReference>
<dbReference type="OrthoDB" id="394852at2"/>
<proteinExistence type="inferred from homology"/>
<dbReference type="InterPro" id="IPR015855">
    <property type="entry name" value="ABC_transpr_MalK-like"/>
</dbReference>
<dbReference type="GO" id="GO:0016887">
    <property type="term" value="F:ATP hydrolysis activity"/>
    <property type="evidence" value="ECO:0007669"/>
    <property type="project" value="InterPro"/>
</dbReference>
<dbReference type="Gene3D" id="2.40.50.140">
    <property type="entry name" value="Nucleic acid-binding proteins"/>
    <property type="match status" value="1"/>
</dbReference>
<evidence type="ECO:0000313" key="6">
    <source>
        <dbReference type="EMBL" id="SNT75151.1"/>
    </source>
</evidence>
<dbReference type="GO" id="GO:0015423">
    <property type="term" value="F:ABC-type maltose transporter activity"/>
    <property type="evidence" value="ECO:0007669"/>
    <property type="project" value="TreeGrafter"/>
</dbReference>
<evidence type="ECO:0000256" key="3">
    <source>
        <dbReference type="ARBA" id="ARBA00022741"/>
    </source>
</evidence>
<dbReference type="GO" id="GO:0055052">
    <property type="term" value="C:ATP-binding cassette (ABC) transporter complex, substrate-binding subunit-containing"/>
    <property type="evidence" value="ECO:0007669"/>
    <property type="project" value="TreeGrafter"/>
</dbReference>
<dbReference type="InterPro" id="IPR003593">
    <property type="entry name" value="AAA+_ATPase"/>
</dbReference>
<evidence type="ECO:0000313" key="7">
    <source>
        <dbReference type="Proteomes" id="UP000198346"/>
    </source>
</evidence>
<dbReference type="InterPro" id="IPR003439">
    <property type="entry name" value="ABC_transporter-like_ATP-bd"/>
</dbReference>
<keyword evidence="7" id="KW-1185">Reference proteome</keyword>
<dbReference type="SUPFAM" id="SSF50331">
    <property type="entry name" value="MOP-like"/>
    <property type="match status" value="1"/>
</dbReference>
<sequence length="364" mass="39546">MSGLKLVNVSKRYGEVSVVERISLNIAPGEFVVLLGPSGCGKSTILRMIAGLETADHGEIHLDGVRIDPLPPGARGVAMVFQNYALYPHMTVRDNLSFGLRNIATPRDEIDKRIAAAAESLEIVHLLSRRPGELSGGQKQRVAIARAIVKEPKAFLFDEPLSNLDAALRSRTRIELAQLHRRLASTMIFVTHDQVEAMTLADRIVVLNERRIEQIGSPMEIYERPATRFVATFAGSPRMNILSANVSPDDNGDARVSIPGVCSFQSAIPFLSLPQRGDFFVGLRPEHVRIAACDGAELRGEIQLVERLGERTLAHVKLPNGEVIVAEDVGASRIDAGEACGLKICAEAAHLFDGDGAGHHARRP</sequence>
<reference evidence="6 7" key="1">
    <citation type="submission" date="2017-07" db="EMBL/GenBank/DDBJ databases">
        <authorList>
            <person name="Sun Z.S."/>
            <person name="Albrecht U."/>
            <person name="Echele G."/>
            <person name="Lee C.C."/>
        </authorList>
    </citation>
    <scope>NUCLEOTIDE SEQUENCE [LARGE SCALE GENOMIC DNA]</scope>
    <source>
        <strain evidence="6 7">CGMCC 1.12710</strain>
    </source>
</reference>
<dbReference type="PROSITE" id="PS50893">
    <property type="entry name" value="ABC_TRANSPORTER_2"/>
    <property type="match status" value="1"/>
</dbReference>
<keyword evidence="4 6" id="KW-0067">ATP-binding</keyword>
<dbReference type="Gene3D" id="2.40.50.100">
    <property type="match status" value="1"/>
</dbReference>
<name>A0A239PXV5_9PROT</name>
<dbReference type="InterPro" id="IPR012340">
    <property type="entry name" value="NA-bd_OB-fold"/>
</dbReference>
<comment type="similarity">
    <text evidence="1">Belongs to the ABC transporter superfamily.</text>
</comment>
<gene>
    <name evidence="6" type="ORF">SAMN06297382_2583</name>
</gene>
<dbReference type="Pfam" id="PF00005">
    <property type="entry name" value="ABC_tran"/>
    <property type="match status" value="1"/>
</dbReference>
<accession>A0A239PXV5</accession>
<dbReference type="InterPro" id="IPR047641">
    <property type="entry name" value="ABC_transpr_MalK/UgpC-like"/>
</dbReference>